<evidence type="ECO:0000313" key="2">
    <source>
        <dbReference type="Proteomes" id="UP000241167"/>
    </source>
</evidence>
<dbReference type="Proteomes" id="UP000241167">
    <property type="component" value="Unassembled WGS sequence"/>
</dbReference>
<gene>
    <name evidence="1" type="ORF">C7I55_12745</name>
</gene>
<dbReference type="AlphaFoldDB" id="A0A2P7QNC9"/>
<name>A0A2P7QNC9_9SPHN</name>
<dbReference type="RefSeq" id="WP_106513374.1">
    <property type="nucleotide sequence ID" value="NZ_PXYI01000004.1"/>
</dbReference>
<dbReference type="OrthoDB" id="34459at2"/>
<sequence length="115" mass="12808">MTTPPRTPDGRYLIVEGTSGARLWRASNPDLPEQTRQALVDQLMNARRAVRAAAGDAQALVRARAAVDQAKRALGERGPVWWTDGTPDLNRTLVKNSPYRQWWDSRSIEGRDPGT</sequence>
<keyword evidence="2" id="KW-1185">Reference proteome</keyword>
<evidence type="ECO:0000313" key="1">
    <source>
        <dbReference type="EMBL" id="PSJ39473.1"/>
    </source>
</evidence>
<comment type="caution">
    <text evidence="1">The sequence shown here is derived from an EMBL/GenBank/DDBJ whole genome shotgun (WGS) entry which is preliminary data.</text>
</comment>
<protein>
    <submittedName>
        <fullName evidence="1">Uncharacterized protein</fullName>
    </submittedName>
</protein>
<proteinExistence type="predicted"/>
<accession>A0A2P7QNC9</accession>
<reference evidence="1 2" key="1">
    <citation type="submission" date="2018-03" db="EMBL/GenBank/DDBJ databases">
        <title>The draft genome of Sphingosinicella sp. GL-C-18.</title>
        <authorList>
            <person name="Liu L."/>
            <person name="Li L."/>
            <person name="Liang L."/>
            <person name="Zhang X."/>
            <person name="Wang T."/>
        </authorList>
    </citation>
    <scope>NUCLEOTIDE SEQUENCE [LARGE SCALE GENOMIC DNA]</scope>
    <source>
        <strain evidence="1 2">GL-C-18</strain>
    </source>
</reference>
<organism evidence="1 2">
    <name type="scientific">Allosphingosinicella deserti</name>
    <dbReference type="NCBI Taxonomy" id="2116704"/>
    <lineage>
        <taxon>Bacteria</taxon>
        <taxon>Pseudomonadati</taxon>
        <taxon>Pseudomonadota</taxon>
        <taxon>Alphaproteobacteria</taxon>
        <taxon>Sphingomonadales</taxon>
        <taxon>Sphingomonadaceae</taxon>
        <taxon>Allosphingosinicella</taxon>
    </lineage>
</organism>
<dbReference type="EMBL" id="PXYI01000004">
    <property type="protein sequence ID" value="PSJ39473.1"/>
    <property type="molecule type" value="Genomic_DNA"/>
</dbReference>